<accession>A0A4Y3WET0</accession>
<dbReference type="AlphaFoldDB" id="A0A4Y3WET0"/>
<dbReference type="RefSeq" id="WP_141385262.1">
    <property type="nucleotide sequence ID" value="NZ_BJNF01000115.1"/>
</dbReference>
<organism evidence="2 3">
    <name type="scientific">Nitrobacter winogradskyi</name>
    <name type="common">Nitrobacter agilis</name>
    <dbReference type="NCBI Taxonomy" id="913"/>
    <lineage>
        <taxon>Bacteria</taxon>
        <taxon>Pseudomonadati</taxon>
        <taxon>Pseudomonadota</taxon>
        <taxon>Alphaproteobacteria</taxon>
        <taxon>Hyphomicrobiales</taxon>
        <taxon>Nitrobacteraceae</taxon>
        <taxon>Nitrobacter</taxon>
    </lineage>
</organism>
<feature type="chain" id="PRO_5021410521" evidence="1">
    <location>
        <begin position="20"/>
        <end position="61"/>
    </location>
</feature>
<sequence length="61" mass="6612">MKRLPICLLAVLAAAPALAQAVKVNEYYVVRAPDSQKCTIVEHRPAVATSIVDNDTFQDAD</sequence>
<keyword evidence="1" id="KW-0732">Signal</keyword>
<dbReference type="EMBL" id="BJNF01000115">
    <property type="protein sequence ID" value="GEC17527.1"/>
    <property type="molecule type" value="Genomic_DNA"/>
</dbReference>
<name>A0A4Y3WET0_NITWI</name>
<evidence type="ECO:0000313" key="2">
    <source>
        <dbReference type="EMBL" id="GEC17527.1"/>
    </source>
</evidence>
<evidence type="ECO:0000313" key="3">
    <source>
        <dbReference type="Proteomes" id="UP000318825"/>
    </source>
</evidence>
<evidence type="ECO:0000256" key="1">
    <source>
        <dbReference type="SAM" id="SignalP"/>
    </source>
</evidence>
<feature type="signal peptide" evidence="1">
    <location>
        <begin position="1"/>
        <end position="19"/>
    </location>
</feature>
<protein>
    <submittedName>
        <fullName evidence="2">Uncharacterized protein</fullName>
    </submittedName>
</protein>
<proteinExistence type="predicted"/>
<gene>
    <name evidence="2" type="ORF">NWI01_34190</name>
</gene>
<reference evidence="2 3" key="1">
    <citation type="submission" date="2019-06" db="EMBL/GenBank/DDBJ databases">
        <title>Whole genome shotgun sequence of Nitrobacter winogradskyi NBRC 14297.</title>
        <authorList>
            <person name="Hosoyama A."/>
            <person name="Uohara A."/>
            <person name="Ohji S."/>
            <person name="Ichikawa N."/>
        </authorList>
    </citation>
    <scope>NUCLEOTIDE SEQUENCE [LARGE SCALE GENOMIC DNA]</scope>
    <source>
        <strain evidence="2 3">NBRC 14297</strain>
    </source>
</reference>
<dbReference type="OrthoDB" id="8452009at2"/>
<comment type="caution">
    <text evidence="2">The sequence shown here is derived from an EMBL/GenBank/DDBJ whole genome shotgun (WGS) entry which is preliminary data.</text>
</comment>
<dbReference type="Proteomes" id="UP000318825">
    <property type="component" value="Unassembled WGS sequence"/>
</dbReference>